<feature type="region of interest" description="Disordered" evidence="1">
    <location>
        <begin position="413"/>
        <end position="453"/>
    </location>
</feature>
<comment type="caution">
    <text evidence="2">The sequence shown here is derived from an EMBL/GenBank/DDBJ whole genome shotgun (WGS) entry which is preliminary data.</text>
</comment>
<evidence type="ECO:0000313" key="3">
    <source>
        <dbReference type="Proteomes" id="UP000199727"/>
    </source>
</evidence>
<dbReference type="EMBL" id="AMKT01000056">
    <property type="protein sequence ID" value="OXG18376.1"/>
    <property type="molecule type" value="Genomic_DNA"/>
</dbReference>
<accession>A0A854QGW6</accession>
<gene>
    <name evidence="2" type="ORF">C361_04499</name>
</gene>
<sequence length="481" mass="54660">MNALERVLCTPELIDNILNTLEPRDLCKILTLDRAFFQRAMPILWYSVPYRATEYPDEKNSRGVAYMNAIKHLDIDDMPGDPNNLKDQKEILDAILQYFPNIVTARNYCSARPWSYNWKLRVERSFVQTTDKGEERGKEVKMAEQRKLLLDFNVNWKAQGILDTQSLDKSFSRWKDFTINLSITMRVPIPEAQRPPFFLESLSTTQADGHNYLAYLLSPARRDPRIWALDFEGLSIKLGELERILAFHHAKLRPILELRATRVVDASLEEFESFCDSARDLEELHLSFNCYRHFLHLRHIERIVLAVAKMPKLEAIELSILFSEGKGFTPVTALTVPPGVASPRLRELQNVTINIHSSTADPNVTRYAFPVDTLAQCLAYLGAKTDCKYVLKNRTGVFVGTDVSNRLNKEVHSFQRSTPNGLLPESTNVGKDPVDDSGSNSHSTRVPNPNQSLSNNLFSFANMSFSTAPSNTMPQPLGNEI</sequence>
<protein>
    <recommendedName>
        <fullName evidence="4">F-box domain-containing protein</fullName>
    </recommendedName>
</protein>
<feature type="compositionally biased region" description="Polar residues" evidence="1">
    <location>
        <begin position="414"/>
        <end position="429"/>
    </location>
</feature>
<name>A0A854QGW6_CRYNE</name>
<dbReference type="AlphaFoldDB" id="A0A854QGW6"/>
<dbReference type="Proteomes" id="UP000199727">
    <property type="component" value="Unassembled WGS sequence"/>
</dbReference>
<dbReference type="OrthoDB" id="2565121at2759"/>
<proteinExistence type="predicted"/>
<organism evidence="2 3">
    <name type="scientific">Cryptococcus neoformans Tu259-1</name>
    <dbReference type="NCBI Taxonomy" id="1230072"/>
    <lineage>
        <taxon>Eukaryota</taxon>
        <taxon>Fungi</taxon>
        <taxon>Dikarya</taxon>
        <taxon>Basidiomycota</taxon>
        <taxon>Agaricomycotina</taxon>
        <taxon>Tremellomycetes</taxon>
        <taxon>Tremellales</taxon>
        <taxon>Cryptococcaceae</taxon>
        <taxon>Cryptococcus</taxon>
        <taxon>Cryptococcus neoformans species complex</taxon>
    </lineage>
</organism>
<feature type="compositionally biased region" description="Polar residues" evidence="1">
    <location>
        <begin position="437"/>
        <end position="453"/>
    </location>
</feature>
<evidence type="ECO:0000256" key="1">
    <source>
        <dbReference type="SAM" id="MobiDB-lite"/>
    </source>
</evidence>
<evidence type="ECO:0000313" key="2">
    <source>
        <dbReference type="EMBL" id="OXG18376.1"/>
    </source>
</evidence>
<reference evidence="2 3" key="1">
    <citation type="submission" date="2017-06" db="EMBL/GenBank/DDBJ databases">
        <title>Global population genomics of the pathogenic fungus Cryptococcus neoformans var. grubii.</title>
        <authorList>
            <person name="Cuomo C."/>
            <person name="Litvintseva A."/>
            <person name="Chen Y."/>
            <person name="Young S."/>
            <person name="Zeng Q."/>
            <person name="Chapman S."/>
            <person name="Gujja S."/>
            <person name="Saif S."/>
            <person name="Birren B."/>
        </authorList>
    </citation>
    <scope>NUCLEOTIDE SEQUENCE [LARGE SCALE GENOMIC DNA]</scope>
    <source>
        <strain evidence="2 3">Tu259-1</strain>
    </source>
</reference>
<evidence type="ECO:0008006" key="4">
    <source>
        <dbReference type="Google" id="ProtNLM"/>
    </source>
</evidence>